<evidence type="ECO:0000313" key="6">
    <source>
        <dbReference type="EMBL" id="MVX58482.1"/>
    </source>
</evidence>
<dbReference type="AlphaFoldDB" id="A0A7X3KC28"/>
<keyword evidence="2" id="KW-0479">Metal-binding</keyword>
<dbReference type="InterPro" id="IPR038718">
    <property type="entry name" value="SNF2-like_sf"/>
</dbReference>
<dbReference type="Pfam" id="PF08455">
    <property type="entry name" value="SNF2_assoc"/>
    <property type="match status" value="1"/>
</dbReference>
<evidence type="ECO:0000256" key="2">
    <source>
        <dbReference type="PROSITE-ProRule" id="PRU00325"/>
    </source>
</evidence>
<dbReference type="SUPFAM" id="SSF52540">
    <property type="entry name" value="P-loop containing nucleoside triphosphate hydrolases"/>
    <property type="match status" value="2"/>
</dbReference>
<keyword evidence="1" id="KW-0378">Hydrolase</keyword>
<keyword evidence="2" id="KW-0863">Zinc-finger</keyword>
<proteinExistence type="predicted"/>
<dbReference type="EMBL" id="WSRS01000011">
    <property type="protein sequence ID" value="MVX58482.1"/>
    <property type="molecule type" value="Genomic_DNA"/>
</dbReference>
<evidence type="ECO:0000313" key="7">
    <source>
        <dbReference type="Proteomes" id="UP000461595"/>
    </source>
</evidence>
<comment type="caution">
    <text evidence="6">The sequence shown here is derived from an EMBL/GenBank/DDBJ whole genome shotgun (WGS) entry which is preliminary data.</text>
</comment>
<dbReference type="InterPro" id="IPR001650">
    <property type="entry name" value="Helicase_C-like"/>
</dbReference>
<dbReference type="GO" id="GO:0008270">
    <property type="term" value="F:zinc ion binding"/>
    <property type="evidence" value="ECO:0007669"/>
    <property type="project" value="UniProtKB-KW"/>
</dbReference>
<evidence type="ECO:0000256" key="1">
    <source>
        <dbReference type="ARBA" id="ARBA00022801"/>
    </source>
</evidence>
<accession>A0A7X3KC28</accession>
<dbReference type="InterPro" id="IPR014001">
    <property type="entry name" value="Helicase_ATP-bd"/>
</dbReference>
<dbReference type="Gene3D" id="3.40.50.10810">
    <property type="entry name" value="Tandem AAA-ATPase domain"/>
    <property type="match status" value="1"/>
</dbReference>
<feature type="domain" description="Helicase ATP-binding" evidence="4">
    <location>
        <begin position="596"/>
        <end position="753"/>
    </location>
</feature>
<dbReference type="Pfam" id="PF00271">
    <property type="entry name" value="Helicase_C"/>
    <property type="match status" value="1"/>
</dbReference>
<dbReference type="RefSeq" id="WP_160332305.1">
    <property type="nucleotide sequence ID" value="NZ_WSRS01000011.1"/>
</dbReference>
<dbReference type="GO" id="GO:0016787">
    <property type="term" value="F:hydrolase activity"/>
    <property type="evidence" value="ECO:0007669"/>
    <property type="project" value="UniProtKB-KW"/>
</dbReference>
<dbReference type="PROSITE" id="PS51192">
    <property type="entry name" value="HELICASE_ATP_BIND_1"/>
    <property type="match status" value="1"/>
</dbReference>
<evidence type="ECO:0000259" key="4">
    <source>
        <dbReference type="PROSITE" id="PS51192"/>
    </source>
</evidence>
<evidence type="ECO:0000259" key="3">
    <source>
        <dbReference type="PROSITE" id="PS50966"/>
    </source>
</evidence>
<feature type="domain" description="SWIM-type" evidence="3">
    <location>
        <begin position="33"/>
        <end position="73"/>
    </location>
</feature>
<dbReference type="Pfam" id="PF00176">
    <property type="entry name" value="SNF2-rel_dom"/>
    <property type="match status" value="1"/>
</dbReference>
<keyword evidence="2" id="KW-0862">Zinc</keyword>
<organism evidence="6 7">
    <name type="scientific">Streptococcus danieliae</name>
    <dbReference type="NCBI Taxonomy" id="747656"/>
    <lineage>
        <taxon>Bacteria</taxon>
        <taxon>Bacillati</taxon>
        <taxon>Bacillota</taxon>
        <taxon>Bacilli</taxon>
        <taxon>Lactobacillales</taxon>
        <taxon>Streptococcaceae</taxon>
        <taxon>Streptococcus</taxon>
    </lineage>
</organism>
<dbReference type="PANTHER" id="PTHR10799">
    <property type="entry name" value="SNF2/RAD54 HELICASE FAMILY"/>
    <property type="match status" value="1"/>
</dbReference>
<dbReference type="Proteomes" id="UP000461595">
    <property type="component" value="Unassembled WGS sequence"/>
</dbReference>
<dbReference type="InterPro" id="IPR027417">
    <property type="entry name" value="P-loop_NTPase"/>
</dbReference>
<dbReference type="GO" id="GO:0005524">
    <property type="term" value="F:ATP binding"/>
    <property type="evidence" value="ECO:0007669"/>
    <property type="project" value="InterPro"/>
</dbReference>
<dbReference type="SMART" id="SM00487">
    <property type="entry name" value="DEXDc"/>
    <property type="match status" value="1"/>
</dbReference>
<evidence type="ECO:0000259" key="5">
    <source>
        <dbReference type="PROSITE" id="PS51194"/>
    </source>
</evidence>
<dbReference type="Pfam" id="PF04434">
    <property type="entry name" value="SWIM"/>
    <property type="match status" value="1"/>
</dbReference>
<dbReference type="PROSITE" id="PS51194">
    <property type="entry name" value="HELICASE_CTER"/>
    <property type="match status" value="1"/>
</dbReference>
<sequence>MRMIPGKVRQEGKVLYQDDRVRFQDYQDGLLQFQVATEEVHLSAVGGQDYCSCQDFSKEGYCAHLAAVEIFIREEEDGRTSVESLVPLEAEPRRERFPDFHKNGENFFSFFLKDRKELDQLHLEVEGSLPRYRPVIQWTFKLRYGESKAYIVRDISDLLTRLEYGAELRLGRQIQIENLSWELFDSASQNVLSFLLNLKQEASVISNPFFSHYGRYLSLPLPLLQQAFPLFQELEHFSVDFDEGVQRHPGFQPLTEEQSPYFLKLLEAKGGYELFFEIKEHFSFYEGQLLYFQDTFFQISYGQARLLNKLHFYFETIVMEPLVFGTNQLSRLFTFLEMVKGVVNLWLPEGLEPQAFAITLHLDVDPQGWIQTQSTYQIDDQIFTDEHQLASSGLILSYQQQLDYELALQEADFPSTMVGRRPPFTEVEIVDFFDYHLPKLQELADVILSPAFTELRQEVDLELSIEEGQGFLEVSFSLEGVDSADIQEAIQVLSTGNLYRTKTGRYLSLAATKQEQLQQLMSVEDGIWNQEEGHFQVKRQLLGRVNAALHGASVSYSEALEELLEHLVDPGSYPLPPHPIVEQLRDYQRLGVAWMSMLAHYGFGGILADDMGLGKTLQAISFLVLNLKVGEKSLIVAPSGLLYNWKAELERFAPDLTVGMVYGSKKEREEVRGKDYQVYLTSYGSLRQDISDYQNEHFQSLILDEAQYLKNQRTKVHASLQKIDAESIFALSGTPVENRLEEIGSIFGIVLPGLLPAKKLLLKMPVEAVAHQIRPFILRRDKQTILTELPEKTEDIYVTELLPEQKALYVAQREQMQQELQGLTEQEFRKRKVEFLAGLTRLRQICDSPALFLEDYQGQSGKLELLKILLAGAKESGQRILIFSQFVEMLTLVEPILDKAKVDYFTIKGSTPARKRQEISQAFNQGQGDVVLISLKAGGVGLNLTGADTVFLLDLWWNPAVEEQAIGRAHRMGQQNPVQVYRFITKGSIEEKIFELQEHKRNLLGSILDAGRPNESFGLDEVKEILGI</sequence>
<name>A0A7X3KC28_9STRE</name>
<dbReference type="InterPro" id="IPR007527">
    <property type="entry name" value="Znf_SWIM"/>
</dbReference>
<dbReference type="InterPro" id="IPR013663">
    <property type="entry name" value="Helicase_SWF/SNF/SWI_bac"/>
</dbReference>
<protein>
    <submittedName>
        <fullName evidence="6">Uncharacterized protein</fullName>
    </submittedName>
</protein>
<dbReference type="OrthoDB" id="9760715at2"/>
<dbReference type="SMART" id="SM00490">
    <property type="entry name" value="HELICc"/>
    <property type="match status" value="1"/>
</dbReference>
<gene>
    <name evidence="6" type="ORF">E5983_02290</name>
</gene>
<dbReference type="InterPro" id="IPR000330">
    <property type="entry name" value="SNF2_N"/>
</dbReference>
<dbReference type="PROSITE" id="PS50966">
    <property type="entry name" value="ZF_SWIM"/>
    <property type="match status" value="1"/>
</dbReference>
<feature type="domain" description="Helicase C-terminal" evidence="5">
    <location>
        <begin position="864"/>
        <end position="1023"/>
    </location>
</feature>
<dbReference type="InterPro" id="IPR049730">
    <property type="entry name" value="SNF2/RAD54-like_C"/>
</dbReference>
<reference evidence="6 7" key="1">
    <citation type="submission" date="2019-12" db="EMBL/GenBank/DDBJ databases">
        <title>Microbes associate with the intestines of laboratory mice.</title>
        <authorList>
            <person name="Navarre W."/>
            <person name="Wong E."/>
        </authorList>
    </citation>
    <scope>NUCLEOTIDE SEQUENCE [LARGE SCALE GENOMIC DNA]</scope>
    <source>
        <strain evidence="6 7">NM51_B2-22</strain>
    </source>
</reference>
<dbReference type="Gene3D" id="3.40.50.300">
    <property type="entry name" value="P-loop containing nucleotide triphosphate hydrolases"/>
    <property type="match status" value="1"/>
</dbReference>
<dbReference type="CDD" id="cd18793">
    <property type="entry name" value="SF2_C_SNF"/>
    <property type="match status" value="1"/>
</dbReference>